<evidence type="ECO:0000259" key="1">
    <source>
        <dbReference type="Pfam" id="PF00149"/>
    </source>
</evidence>
<protein>
    <submittedName>
        <fullName evidence="2">Serine/threonine protein phosphatase</fullName>
    </submittedName>
</protein>
<dbReference type="EMBL" id="JAERRB010000006">
    <property type="protein sequence ID" value="MBL0743179.1"/>
    <property type="molecule type" value="Genomic_DNA"/>
</dbReference>
<dbReference type="Proteomes" id="UP000613030">
    <property type="component" value="Unassembled WGS sequence"/>
</dbReference>
<gene>
    <name evidence="2" type="ORF">JI741_18250</name>
</gene>
<dbReference type="PANTHER" id="PTHR42850:SF4">
    <property type="entry name" value="ZINC-DEPENDENT ENDOPOLYPHOSPHATASE"/>
    <property type="match status" value="1"/>
</dbReference>
<comment type="caution">
    <text evidence="2">The sequence shown here is derived from an EMBL/GenBank/DDBJ whole genome shotgun (WGS) entry which is preliminary data.</text>
</comment>
<dbReference type="CDD" id="cd00144">
    <property type="entry name" value="MPP_PPP_family"/>
    <property type="match status" value="1"/>
</dbReference>
<name>A0ABS1KUY1_9BACT</name>
<dbReference type="SUPFAM" id="SSF56300">
    <property type="entry name" value="Metallo-dependent phosphatases"/>
    <property type="match status" value="1"/>
</dbReference>
<sequence length="245" mass="28228">MAPHSRTLVIGDIHGALKALQQLLAKAEVTSDDTLIFLGDYVDGWSESAGVIDFLMDLEQQQPCIFLKGNHDEWTESWLTTDRLPVGWHDHGGKATFASYSRHDAKACAQHIDFFSRLRYYFVDAQNRLFVHAGFTSPHGPQSEYLESNLIWERTLWEMTVAMDRNLTKDSLRFPKRLKLFHEIYIGHTPTTNYHETKPMNIYNVWNVDTGAAFKGPLTLLDINTKQFWQSDPVHTLYPDEKGRN</sequence>
<feature type="domain" description="Calcineurin-like phosphoesterase" evidence="1">
    <location>
        <begin position="6"/>
        <end position="192"/>
    </location>
</feature>
<reference evidence="2 3" key="1">
    <citation type="submission" date="2021-01" db="EMBL/GenBank/DDBJ databases">
        <title>Chryseolinea sp. Jin1 Genome sequencing and assembly.</title>
        <authorList>
            <person name="Kim I."/>
        </authorList>
    </citation>
    <scope>NUCLEOTIDE SEQUENCE [LARGE SCALE GENOMIC DNA]</scope>
    <source>
        <strain evidence="2 3">Jin1</strain>
    </source>
</reference>
<keyword evidence="3" id="KW-1185">Reference proteome</keyword>
<dbReference type="Gene3D" id="3.60.21.10">
    <property type="match status" value="1"/>
</dbReference>
<proteinExistence type="predicted"/>
<organism evidence="2 3">
    <name type="scientific">Chryseolinea lacunae</name>
    <dbReference type="NCBI Taxonomy" id="2801331"/>
    <lineage>
        <taxon>Bacteria</taxon>
        <taxon>Pseudomonadati</taxon>
        <taxon>Bacteroidota</taxon>
        <taxon>Cytophagia</taxon>
        <taxon>Cytophagales</taxon>
        <taxon>Fulvivirgaceae</taxon>
        <taxon>Chryseolinea</taxon>
    </lineage>
</organism>
<dbReference type="RefSeq" id="WP_202012274.1">
    <property type="nucleotide sequence ID" value="NZ_JAERRB010000006.1"/>
</dbReference>
<evidence type="ECO:0000313" key="3">
    <source>
        <dbReference type="Proteomes" id="UP000613030"/>
    </source>
</evidence>
<dbReference type="PANTHER" id="PTHR42850">
    <property type="entry name" value="METALLOPHOSPHOESTERASE"/>
    <property type="match status" value="1"/>
</dbReference>
<dbReference type="InterPro" id="IPR029052">
    <property type="entry name" value="Metallo-depent_PP-like"/>
</dbReference>
<dbReference type="InterPro" id="IPR050126">
    <property type="entry name" value="Ap4A_hydrolase"/>
</dbReference>
<evidence type="ECO:0000313" key="2">
    <source>
        <dbReference type="EMBL" id="MBL0743179.1"/>
    </source>
</evidence>
<dbReference type="Pfam" id="PF00149">
    <property type="entry name" value="Metallophos"/>
    <property type="match status" value="1"/>
</dbReference>
<dbReference type="InterPro" id="IPR004843">
    <property type="entry name" value="Calcineurin-like_PHP"/>
</dbReference>
<accession>A0ABS1KUY1</accession>